<keyword evidence="2 5" id="KW-0812">Transmembrane</keyword>
<dbReference type="GO" id="GO:0016020">
    <property type="term" value="C:membrane"/>
    <property type="evidence" value="ECO:0007669"/>
    <property type="project" value="UniProtKB-SubCell"/>
</dbReference>
<evidence type="ECO:0000256" key="2">
    <source>
        <dbReference type="ARBA" id="ARBA00022692"/>
    </source>
</evidence>
<protein>
    <recommendedName>
        <fullName evidence="6">G-protein coupled receptors family 1 profile domain-containing protein</fullName>
    </recommendedName>
</protein>
<dbReference type="SUPFAM" id="SSF81321">
    <property type="entry name" value="Family A G protein-coupled receptor-like"/>
    <property type="match status" value="1"/>
</dbReference>
<feature type="domain" description="G-protein coupled receptors family 1 profile" evidence="6">
    <location>
        <begin position="34"/>
        <end position="214"/>
    </location>
</feature>
<feature type="non-terminal residue" evidence="7">
    <location>
        <position position="1"/>
    </location>
</feature>
<dbReference type="PROSITE" id="PS50262">
    <property type="entry name" value="G_PROTEIN_RECEP_F1_2"/>
    <property type="match status" value="1"/>
</dbReference>
<dbReference type="CDD" id="cd00637">
    <property type="entry name" value="7tm_classA_rhodopsin-like"/>
    <property type="match status" value="1"/>
</dbReference>
<evidence type="ECO:0000313" key="8">
    <source>
        <dbReference type="Proteomes" id="UP001328107"/>
    </source>
</evidence>
<gene>
    <name evidence="7" type="ORF">PMAYCL1PPCAC_10775</name>
</gene>
<keyword evidence="3 5" id="KW-1133">Transmembrane helix</keyword>
<reference evidence="8" key="1">
    <citation type="submission" date="2022-10" db="EMBL/GenBank/DDBJ databases">
        <title>Genome assembly of Pristionchus species.</title>
        <authorList>
            <person name="Yoshida K."/>
            <person name="Sommer R.J."/>
        </authorList>
    </citation>
    <scope>NUCLEOTIDE SEQUENCE [LARGE SCALE GENOMIC DNA]</scope>
    <source>
        <strain evidence="8">RS5460</strain>
    </source>
</reference>
<comment type="caution">
    <text evidence="7">The sequence shown here is derived from an EMBL/GenBank/DDBJ whole genome shotgun (WGS) entry which is preliminary data.</text>
</comment>
<feature type="transmembrane region" description="Helical" evidence="5">
    <location>
        <begin position="23"/>
        <end position="44"/>
    </location>
</feature>
<dbReference type="Gene3D" id="1.20.1070.10">
    <property type="entry name" value="Rhodopsin 7-helix transmembrane proteins"/>
    <property type="match status" value="1"/>
</dbReference>
<evidence type="ECO:0000256" key="3">
    <source>
        <dbReference type="ARBA" id="ARBA00022989"/>
    </source>
</evidence>
<comment type="subcellular location">
    <subcellularLocation>
        <location evidence="1">Membrane</location>
    </subcellularLocation>
</comment>
<dbReference type="Proteomes" id="UP001328107">
    <property type="component" value="Unassembled WGS sequence"/>
</dbReference>
<evidence type="ECO:0000259" key="6">
    <source>
        <dbReference type="PROSITE" id="PS50262"/>
    </source>
</evidence>
<evidence type="ECO:0000256" key="5">
    <source>
        <dbReference type="SAM" id="Phobius"/>
    </source>
</evidence>
<accession>A0AAN5CD72</accession>
<evidence type="ECO:0000313" key="7">
    <source>
        <dbReference type="EMBL" id="GMR40580.1"/>
    </source>
</evidence>
<evidence type="ECO:0000256" key="4">
    <source>
        <dbReference type="ARBA" id="ARBA00023136"/>
    </source>
</evidence>
<dbReference type="InterPro" id="IPR047130">
    <property type="entry name" value="7TM_GPCR_Srsx_nematod"/>
</dbReference>
<feature type="non-terminal residue" evidence="7">
    <location>
        <position position="214"/>
    </location>
</feature>
<dbReference type="InterPro" id="IPR017452">
    <property type="entry name" value="GPCR_Rhodpsn_7TM"/>
</dbReference>
<organism evidence="7 8">
    <name type="scientific">Pristionchus mayeri</name>
    <dbReference type="NCBI Taxonomy" id="1317129"/>
    <lineage>
        <taxon>Eukaryota</taxon>
        <taxon>Metazoa</taxon>
        <taxon>Ecdysozoa</taxon>
        <taxon>Nematoda</taxon>
        <taxon>Chromadorea</taxon>
        <taxon>Rhabditida</taxon>
        <taxon>Rhabditina</taxon>
        <taxon>Diplogasteromorpha</taxon>
        <taxon>Diplogasteroidea</taxon>
        <taxon>Neodiplogasteridae</taxon>
        <taxon>Pristionchus</taxon>
    </lineage>
</organism>
<dbReference type="AlphaFoldDB" id="A0AAN5CD72"/>
<feature type="transmembrane region" description="Helical" evidence="5">
    <location>
        <begin position="56"/>
        <end position="77"/>
    </location>
</feature>
<name>A0AAN5CD72_9BILA</name>
<dbReference type="EMBL" id="BTRK01000003">
    <property type="protein sequence ID" value="GMR40580.1"/>
    <property type="molecule type" value="Genomic_DNA"/>
</dbReference>
<dbReference type="Pfam" id="PF10316">
    <property type="entry name" value="7TM_GPCR_Srbc"/>
    <property type="match status" value="1"/>
</dbReference>
<keyword evidence="8" id="KW-1185">Reference proteome</keyword>
<proteinExistence type="predicted"/>
<dbReference type="PANTHER" id="PTHR23360">
    <property type="entry name" value="G-PROTEIN COUPLED RECEPTORS FAMILY 1 PROFILE DOMAIN-CONTAINING PROTEIN-RELATED"/>
    <property type="match status" value="1"/>
</dbReference>
<dbReference type="PANTHER" id="PTHR23360:SF29">
    <property type="entry name" value="G_PROTEIN_RECEP_F1_2 DOMAIN-CONTAINING PROTEIN"/>
    <property type="match status" value="1"/>
</dbReference>
<keyword evidence="4 5" id="KW-0472">Membrane</keyword>
<feature type="transmembrane region" description="Helical" evidence="5">
    <location>
        <begin position="113"/>
        <end position="133"/>
    </location>
</feature>
<dbReference type="InterPro" id="IPR019420">
    <property type="entry name" value="7TM_GPCR_serpentine_rcpt_Srbc"/>
</dbReference>
<sequence>SGLKGTSMEPCAKNQLNIWKQQISLVLGGSAFVFNGILLVSVLSNEKLRNRSEYRLMIALAFADFSEGVASFIGAVYRLPYYLSDDGCYKLATPLECMILPQNIIWSSSVFPILQLLVMIAVDHFIAITFPLFHVRNSSISNIVMISVVYGISILCMLYAWIQPIQLLINMKTLQRVCSTGKLIDNVYTIVIKYATGAASAISAIIHVTVTVKV</sequence>
<feature type="transmembrane region" description="Helical" evidence="5">
    <location>
        <begin position="140"/>
        <end position="162"/>
    </location>
</feature>
<evidence type="ECO:0000256" key="1">
    <source>
        <dbReference type="ARBA" id="ARBA00004370"/>
    </source>
</evidence>